<dbReference type="Pfam" id="PF13174">
    <property type="entry name" value="TPR_6"/>
    <property type="match status" value="1"/>
</dbReference>
<reference evidence="4" key="1">
    <citation type="submission" date="2016-10" db="EMBL/GenBank/DDBJ databases">
        <authorList>
            <person name="Varghese N."/>
            <person name="Submissions S."/>
        </authorList>
    </citation>
    <scope>NUCLEOTIDE SEQUENCE [LARGE SCALE GENOMIC DNA]</scope>
    <source>
        <strain evidence="4">ATCC 25963</strain>
    </source>
</reference>
<keyword evidence="4" id="KW-1185">Reference proteome</keyword>
<dbReference type="RefSeq" id="WP_096325752.1">
    <property type="nucleotide sequence ID" value="NZ_FOMX01000030.1"/>
</dbReference>
<dbReference type="Pfam" id="PF13176">
    <property type="entry name" value="TPR_7"/>
    <property type="match status" value="1"/>
</dbReference>
<name>A0A1I2G3W8_9BACT</name>
<evidence type="ECO:0000313" key="4">
    <source>
        <dbReference type="Proteomes" id="UP000199400"/>
    </source>
</evidence>
<evidence type="ECO:0000256" key="1">
    <source>
        <dbReference type="PROSITE-ProRule" id="PRU00339"/>
    </source>
</evidence>
<dbReference type="EMBL" id="FOMX01000030">
    <property type="protein sequence ID" value="SFF12242.1"/>
    <property type="molecule type" value="Genomic_DNA"/>
</dbReference>
<keyword evidence="2" id="KW-0175">Coiled coil</keyword>
<dbReference type="Proteomes" id="UP000199400">
    <property type="component" value="Unassembled WGS sequence"/>
</dbReference>
<gene>
    <name evidence="3" type="ORF">SAMN02745121_07036</name>
</gene>
<dbReference type="PANTHER" id="PTHR12558">
    <property type="entry name" value="CELL DIVISION CYCLE 16,23,27"/>
    <property type="match status" value="1"/>
</dbReference>
<proteinExistence type="predicted"/>
<dbReference type="InterPro" id="IPR011990">
    <property type="entry name" value="TPR-like_helical_dom_sf"/>
</dbReference>
<keyword evidence="1" id="KW-0802">TPR repeat</keyword>
<accession>A0A1I2G3W8</accession>
<evidence type="ECO:0000256" key="2">
    <source>
        <dbReference type="SAM" id="Coils"/>
    </source>
</evidence>
<dbReference type="SUPFAM" id="SSF48452">
    <property type="entry name" value="TPR-like"/>
    <property type="match status" value="9"/>
</dbReference>
<organism evidence="3 4">
    <name type="scientific">Nannocystis exedens</name>
    <dbReference type="NCBI Taxonomy" id="54"/>
    <lineage>
        <taxon>Bacteria</taxon>
        <taxon>Pseudomonadati</taxon>
        <taxon>Myxococcota</taxon>
        <taxon>Polyangia</taxon>
        <taxon>Nannocystales</taxon>
        <taxon>Nannocystaceae</taxon>
        <taxon>Nannocystis</taxon>
    </lineage>
</organism>
<dbReference type="Gene3D" id="1.25.40.10">
    <property type="entry name" value="Tetratricopeptide repeat domain"/>
    <property type="match status" value="15"/>
</dbReference>
<dbReference type="SMART" id="SM00028">
    <property type="entry name" value="TPR"/>
    <property type="match status" value="18"/>
</dbReference>
<feature type="coiled-coil region" evidence="2">
    <location>
        <begin position="1781"/>
        <end position="1808"/>
    </location>
</feature>
<sequence>MSELRSVLFQFLTHPSDPARRSELAASLASVDLAAARAEAKQDPGSGDAAAKVVGRMILDGASNEEVVEFAKLAAQKAPREGAGNDVALLAGVVVWRLSGQSTQAEPYFRRVRRNEPANPQILAFYREMFSAGADASQLMQVLVQARRSLKKEDTDQRFALAHEMADLAEKKLGSIDRAIEVWRSVLREDGYDPRAAKALERLYREGQKWTALVELLKEEFDRVADRPENREERIARLLEIAELYRDQLRLDAMALATLQRILDINPRHAATIKALADTYGASGRWNDLLTVYNRLLDAARAEKDVPRQVDMLRRISSIWVDQLDNASKGMESLHEALRLQPDDRETRDALARIHELRKDWRALIDLRKDELAGASGERACELRIALARIAEEKLNDRAEAIAGWREVLAQHGDVEEAFVALIALYERDGRWAEAAEILRRQIDAAEAPVRKVELLGRLAHLQADRLAQPDAAIETWAAVARLDPTHHEASNALREAYVAAGRWDDLVALYEAQGRLGDVLDVLYAAAEQMPDEERRIALYQRIAGLARDRLNAPERGLTALERVLALRPNDLAVARELLPIYREQGAWTRMVATYEVLLAGAADDDDRLELIAVMRDIALQKLNDPKQAMQWAARAYELRPTDGVLRANLEAAAGRADGWAELSAIYERRIAAADCDNAERLELLDKLATIARERLGEPLEAQRFFRQILDLDPANKVAHAALEEIYTATSRWADLAGVFLTRLSVTKENNVRLPLLRRVGALQEHKVGDLDAAIETYREILTLAPGDHEALDALTRLYRARARWAELAEVLQRRLDSGDLGNDRIPVLFELSQLHATRLLNSQKAIAGFLQILDVEPDHLPTIDALEVLRRFDPSSALAIMRGLLPYYRSIHDHGREAEAMEVITMAEPDVATRAAGLASLAALYSQMEGRRADALRVRRELFVMNPEDAALRSEVERTGRELQRMDLVAGAYGQILQNMRRAEEAAEAEGRPVSKEHQALYKDLLLARAVALRDDLQQYDEAEAAFAELLDRDETHEVAYHALDELLTRRGAHEELMKLYRRRADIIFDAGEQKRLLEKIIAIARDVLNHREVATRTAEELLDLVPEDLGAMATLAGMYEFSERQDDHYALEELLGRWAERVDNDAERHDLASRRAGLRMDKLSDAYGAVDLLQGVIAADPNHEHARKLLERLLDHPDVQLQVANLLEPIYDALKDYGAQVRVLRVRRAQAEALGSTDAATTHLLEIARIQESELGDAESAFAAVREAYLLDPRRADARTELQRLGVELEKQRELVEVWQQALAKLPDNNSKIELLSRIAVVLDAHLDDRDGARKAYADLLALEPSDADLAKRATLALTRLHRAAGDARALVDGLRGLLRYVDKDAEQVRILLEIAELHADKLEDSKGAAATYVEVLDIDPGNFQALDALERIYVEGGEWEALCRVLRQRVMSTDDPFEQARLWRKVGEIQRDHLGDPHQAIEAFQWIVDLAVAPKETQAALDAIVRLNIDLERWPDAEEGLRRLIALATDDERKAELLGRAAEVVGDKLGRYADATELLEEVLRLDPRDQRARATLTEYLSRDEIRDRVIAVLYPLYESEQNWRALLDLEERQARHQPAGRNRMLALLQVARIHEERLSDPGRSFEVLVETLAEAGEQEEIVEVLDRIDRLGNELGRHEAVHDAYLQHVDNVSSSAVAHRMLGSIGRIARLLGRNDSARRAYERLFEASPADIHAAEALEQVLVEENDYTALAELLVRRAQRSDSDLVRDAFLIRAAELYRTKLDRLEDAIDLYQKTSASAQRSDEVQAVLGPLYEKTERWGDLAEFLRRRLEGLSGRELVDTHLRLAQLYREQLGDLSEGLRQFAEALKADPEYVVGTEQLERYLTDEDLRPQVIAQLEPVFTAVGDWPRLVHIQELRLLEAGDDTRARIPILLKIARIYEDQIENLEGAFNTAVRAFAEDPTDRSVRELLNRLAHALNRVEDLAQLYTKYADDNAGDEGDDTLAIVREAAELWSVALGQPRRAVPLYQRLIEARPDDRTVFPALEVALTQAEMYPELAVAYWHEADTSLDEGRQLEVLQRLAELSLGILDDADQAIRAYRRVLEAQPDHEAARSRLEQVYAQRERWDDLIELLRERLVRTESPGEREVVLLNIADLQEERLGSVDAALDTVELLLTEQPGNAGAVGTLERMAESHEAQRVRIFGVLRPIYEATGNVMRLIAVDEWQLTQTEDPAQRHQIYREIAAYYAGLDQGQAYAFRTLARALAEPGPAGVLESLDAEIQQIARTHGWLDELRQALLMAAEAETLQSDADRRVALELQAAQIAIDIGDNDGAARTLRHALEVMPDQPEVLALLDEALAGLADFEGLRGVLERRVAVAEDDEDRIVLLRRLARLVEEGLGQPEAAEGVWQRILDIEPNSTDAMNRLRRLYAARGAYDLLIAVIGRQIDAADDPAVRTSLRKELARIHREARSDREAEIETLRQLLLDAPEDDEALAMLAQALLAQDRHREAGDVMLERAAIAPSRERRVGLLLEVARLHIGPLGDAVGAMAHYESVFQVTPGQPEAIADLMRLVRDKTSSDAASTLVIPQLEQIGRWADLAEVYKARSELTEDPAEAAEALRQLARIRYERLNDPRGSLEASNLLLDRVAADEMRPVLEYTARLSVLLDRAEEHVESLARRAAVETLDPAARLLIAQAAAGVAEEILGDRARALGLLATMLDAGIADEATARHIERLARAGGEKRLLARALRESAKLALGQAGRADILVRLGDAEFDTGELTGATEAYRDALDERPGFAGAVAGLERVLDRLQKTGGEIGPTLIEPLENSYHLAGNRPGLAKLARLRLQSATGADRAAALENLGRLVDEGGGSPDEALEAWGNLLQLDAAHPLAIERVVALAANKQLLIKAVQFMAGAIDAAREESRSCSQLCIETTKILLRDLRQYTAALRALAPVLAENPDNLEALELQIMASRAAGELPTLHDALVRYARLASNPDLSIPLLQEAANVAEAQAEPITAIADLRALLEFDQSHEQAWTRLLQLLEVTQDTGGLISALDQRITITADENERRNLRLKLAHLQVEVGKVDDAVTIYNDMLGARPDDLQAMQELENLQRRLGNWREVRDVLERKLDLLQAGQRVPVLEEMAVLSEEKLGDVDEAIERHRRLLLEAPRHTPSLVALWRLYEGAEKWEDLSELLEQFLAVLREVGGVDQRREVGLRLAELYSERLGEAEKARELLNELLQTDPNSVPALMALAAVEEQQGNDEAMQELLQRAAALQPQGTVGADLQLRLARLAETPEKQREHLEMALHLHPANIEAARTLLELSRKEGYWEQVAYLLALLASYATGEEQRKLILERVDLLVEKVGDVEEALRALAPVYEVVQDDVEINRRIADALFVSGRFEDAGGMYAWLVQVASAQPKKTKLLAHYLTRMARIALASETPDMKAALDKLKDAYKIDTTNAETMVLLTDVYAHQNAWDDSLKLARAMLLQNVDQSGMVRRGDIYLRLANAHLGLKETSKALSMLRRGLEEDPEHPELGNKIREIQASA</sequence>
<feature type="repeat" description="TPR" evidence="1">
    <location>
        <begin position="2772"/>
        <end position="2805"/>
    </location>
</feature>
<dbReference type="InterPro" id="IPR019734">
    <property type="entry name" value="TPR_rpt"/>
</dbReference>
<feature type="repeat" description="TPR" evidence="1">
    <location>
        <begin position="3516"/>
        <end position="3549"/>
    </location>
</feature>
<dbReference type="STRING" id="54.SAMN02745121_07036"/>
<dbReference type="PANTHER" id="PTHR12558:SF13">
    <property type="entry name" value="CELL DIVISION CYCLE PROTEIN 27 HOMOLOG"/>
    <property type="match status" value="1"/>
</dbReference>
<evidence type="ECO:0000313" key="3">
    <source>
        <dbReference type="EMBL" id="SFF12242.1"/>
    </source>
</evidence>
<dbReference type="PROSITE" id="PS50005">
    <property type="entry name" value="TPR"/>
    <property type="match status" value="2"/>
</dbReference>
<protein>
    <submittedName>
        <fullName evidence="3">Tetratricopeptide repeat-containing protein</fullName>
    </submittedName>
</protein>